<comment type="similarity">
    <text evidence="1 5">Belongs to the methyltransferase superfamily. METTL16/RlmF family.</text>
</comment>
<dbReference type="OrthoDB" id="514248at2759"/>
<evidence type="ECO:0000256" key="3">
    <source>
        <dbReference type="ARBA" id="ARBA00022679"/>
    </source>
</evidence>
<dbReference type="eggNOG" id="KOG2912">
    <property type="taxonomic scope" value="Eukaryota"/>
</dbReference>
<dbReference type="SUPFAM" id="SSF53335">
    <property type="entry name" value="S-adenosyl-L-methionine-dependent methyltransferases"/>
    <property type="match status" value="1"/>
</dbReference>
<evidence type="ECO:0000313" key="7">
    <source>
        <dbReference type="EMBL" id="EEA06296.1"/>
    </source>
</evidence>
<evidence type="ECO:0000313" key="8">
    <source>
        <dbReference type="Proteomes" id="UP000001460"/>
    </source>
</evidence>
<dbReference type="GO" id="GO:0008168">
    <property type="term" value="F:methyltransferase activity"/>
    <property type="evidence" value="ECO:0007669"/>
    <property type="project" value="UniProtKB-UniRule"/>
</dbReference>
<dbReference type="EMBL" id="DS989729">
    <property type="protein sequence ID" value="EEA06296.1"/>
    <property type="molecule type" value="Genomic_DNA"/>
</dbReference>
<keyword evidence="2 5" id="KW-0489">Methyltransferase</keyword>
<accession>B6ADK5</accession>
<organism evidence="7 8">
    <name type="scientific">Cryptosporidium muris (strain RN66)</name>
    <dbReference type="NCBI Taxonomy" id="441375"/>
    <lineage>
        <taxon>Eukaryota</taxon>
        <taxon>Sar</taxon>
        <taxon>Alveolata</taxon>
        <taxon>Apicomplexa</taxon>
        <taxon>Conoidasida</taxon>
        <taxon>Coccidia</taxon>
        <taxon>Eucoccidiorida</taxon>
        <taxon>Eimeriorina</taxon>
        <taxon>Cryptosporidiidae</taxon>
        <taxon>Cryptosporidium</taxon>
    </lineage>
</organism>
<feature type="binding site" evidence="6">
    <location>
        <position position="90"/>
    </location>
    <ligand>
        <name>S-adenosyl-L-methionine</name>
        <dbReference type="ChEBI" id="CHEBI:59789"/>
    </ligand>
</feature>
<dbReference type="GO" id="GO:0005634">
    <property type="term" value="C:nucleus"/>
    <property type="evidence" value="ECO:0007669"/>
    <property type="project" value="TreeGrafter"/>
</dbReference>
<protein>
    <recommendedName>
        <fullName evidence="5">U6 small nuclear RNA (adenine-(43)-N(6))-methyltransferase</fullName>
        <ecNumber evidence="5">2.1.1.-</ecNumber>
    </recommendedName>
</protein>
<dbReference type="InterPro" id="IPR010286">
    <property type="entry name" value="METTL16/RlmF"/>
</dbReference>
<gene>
    <name evidence="7" type="ORF">CMU_007870</name>
</gene>
<dbReference type="Gene3D" id="3.40.50.150">
    <property type="entry name" value="Vaccinia Virus protein VP39"/>
    <property type="match status" value="1"/>
</dbReference>
<sequence>MKYSQDPVYGIRLGLSRLHPRNPHRYDDFLELMSLFPPLKKYIQIKGTKVIADYSNKEFLYELTRTLMNFRYNIDWSISRGFLIPTVPSRANYVHYIADLLTPEHFYNTEIILRESNRDVNTIEGEYSEVSKSIIPLGLKVIGIDIGCGANCIYPLICHKTFGWKMFGSDLSNESINIASSIVKRNGLSKNINFLYQDDPTNILCGILDSSSLLDINFTFSMCNPPFYSSFNDYTHSTHPSRQGEGKLFEIITTGGEGVFIENMIHQSLKFPKRVIWYTTLVSKLNNLKRCRKLLLDISRQGGNEKKLEAIRTITMEQGNHVRWILAWSFYSKIDRIALLSFIRS</sequence>
<dbReference type="AlphaFoldDB" id="B6ADK5"/>
<evidence type="ECO:0000256" key="4">
    <source>
        <dbReference type="ARBA" id="ARBA00022691"/>
    </source>
</evidence>
<dbReference type="PIRSF" id="PIRSF037350">
    <property type="entry name" value="Mtase_ZK1128_prd"/>
    <property type="match status" value="1"/>
</dbReference>
<dbReference type="OMA" id="HQGRYDF"/>
<dbReference type="Pfam" id="PF05971">
    <property type="entry name" value="Methyltransf_10"/>
    <property type="match status" value="2"/>
</dbReference>
<feature type="binding site" evidence="6">
    <location>
        <position position="170"/>
    </location>
    <ligand>
        <name>S-adenosyl-L-methionine</name>
        <dbReference type="ChEBI" id="CHEBI:59789"/>
    </ligand>
</feature>
<evidence type="ECO:0000256" key="1">
    <source>
        <dbReference type="ARBA" id="ARBA00005878"/>
    </source>
</evidence>
<dbReference type="EC" id="2.1.1.-" evidence="5"/>
<feature type="binding site" evidence="6">
    <location>
        <position position="147"/>
    </location>
    <ligand>
        <name>S-adenosyl-L-methionine</name>
        <dbReference type="ChEBI" id="CHEBI:59789"/>
    </ligand>
</feature>
<evidence type="ECO:0000256" key="5">
    <source>
        <dbReference type="PIRNR" id="PIRNR037350"/>
    </source>
</evidence>
<reference evidence="7" key="1">
    <citation type="submission" date="2008-06" db="EMBL/GenBank/DDBJ databases">
        <authorList>
            <person name="Lorenzi H."/>
            <person name="Inman J."/>
            <person name="Miller J."/>
            <person name="Schobel S."/>
            <person name="Amedeo P."/>
            <person name="Caler E.V."/>
            <person name="da Silva J."/>
        </authorList>
    </citation>
    <scope>NUCLEOTIDE SEQUENCE [LARGE SCALE GENOMIC DNA]</scope>
    <source>
        <strain evidence="7">RN66</strain>
    </source>
</reference>
<dbReference type="GeneID" id="6995751"/>
<keyword evidence="8" id="KW-1185">Reference proteome</keyword>
<dbReference type="STRING" id="441375.B6ADK5"/>
<dbReference type="InterPro" id="IPR029063">
    <property type="entry name" value="SAM-dependent_MTases_sf"/>
</dbReference>
<dbReference type="VEuPathDB" id="CryptoDB:CMU_007870"/>
<keyword evidence="3 5" id="KW-0808">Transferase</keyword>
<dbReference type="PANTHER" id="PTHR13393">
    <property type="entry name" value="SAM-DEPENDENT METHYLTRANSFERASE"/>
    <property type="match status" value="1"/>
</dbReference>
<dbReference type="GO" id="GO:0070475">
    <property type="term" value="P:rRNA base methylation"/>
    <property type="evidence" value="ECO:0007669"/>
    <property type="project" value="TreeGrafter"/>
</dbReference>
<dbReference type="Proteomes" id="UP000001460">
    <property type="component" value="Unassembled WGS sequence"/>
</dbReference>
<proteinExistence type="inferred from homology"/>
<dbReference type="InterPro" id="IPR017182">
    <property type="entry name" value="METTL16/PsiM"/>
</dbReference>
<name>B6ADK5_CRYMR</name>
<keyword evidence="4 6" id="KW-0949">S-adenosyl-L-methionine</keyword>
<dbReference type="RefSeq" id="XP_002140645.1">
    <property type="nucleotide sequence ID" value="XM_002140609.1"/>
</dbReference>
<evidence type="ECO:0000256" key="6">
    <source>
        <dbReference type="PIRSR" id="PIRSR037350-1"/>
    </source>
</evidence>
<dbReference type="PANTHER" id="PTHR13393:SF0">
    <property type="entry name" value="RNA N6-ADENOSINE-METHYLTRANSFERASE METTL16"/>
    <property type="match status" value="1"/>
</dbReference>
<feature type="binding site" evidence="6">
    <location>
        <position position="224"/>
    </location>
    <ligand>
        <name>S-adenosyl-L-methionine</name>
        <dbReference type="ChEBI" id="CHEBI:59789"/>
    </ligand>
</feature>
<evidence type="ECO:0000256" key="2">
    <source>
        <dbReference type="ARBA" id="ARBA00022603"/>
    </source>
</evidence>